<proteinExistence type="inferred from homology"/>
<evidence type="ECO:0000256" key="3">
    <source>
        <dbReference type="ARBA" id="ARBA00022670"/>
    </source>
</evidence>
<feature type="compositionally biased region" description="Basic and acidic residues" evidence="6">
    <location>
        <begin position="571"/>
        <end position="590"/>
    </location>
</feature>
<feature type="compositionally biased region" description="Basic and acidic residues" evidence="6">
    <location>
        <begin position="499"/>
        <end position="508"/>
    </location>
</feature>
<evidence type="ECO:0000313" key="8">
    <source>
        <dbReference type="EMBL" id="PKC15367.1"/>
    </source>
</evidence>
<dbReference type="EC" id="3.4.19.12" evidence="5"/>
<evidence type="ECO:0000313" key="11">
    <source>
        <dbReference type="Proteomes" id="UP000232722"/>
    </source>
</evidence>
<dbReference type="Proteomes" id="UP000232722">
    <property type="component" value="Unassembled WGS sequence"/>
</dbReference>
<dbReference type="PROSITE" id="PS00973">
    <property type="entry name" value="USP_2"/>
    <property type="match status" value="1"/>
</dbReference>
<dbReference type="AlphaFoldDB" id="A0A2N0S567"/>
<reference evidence="9 10" key="4">
    <citation type="submission" date="2017-10" db="EMBL/GenBank/DDBJ databases">
        <title>Genome analyses suggest a sexual origin of heterokaryosis in a supposedly ancient asexual fungus.</title>
        <authorList>
            <person name="Corradi N."/>
            <person name="Sedzielewska K."/>
            <person name="Noel J."/>
            <person name="Charron P."/>
            <person name="Farinelli L."/>
            <person name="Marton T."/>
            <person name="Kruger M."/>
            <person name="Pelin A."/>
            <person name="Brachmann A."/>
            <person name="Corradi N."/>
        </authorList>
    </citation>
    <scope>NUCLEOTIDE SEQUENCE [LARGE SCALE GENOMIC DNA]</scope>
    <source>
        <strain evidence="9 10">A1</strain>
    </source>
</reference>
<evidence type="ECO:0000313" key="10">
    <source>
        <dbReference type="Proteomes" id="UP000232688"/>
    </source>
</evidence>
<dbReference type="VEuPathDB" id="FungiDB:FUN_007106"/>
<dbReference type="InterPro" id="IPR018200">
    <property type="entry name" value="USP_CS"/>
</dbReference>
<dbReference type="EMBL" id="LLXH01000206">
    <property type="protein sequence ID" value="PKC70685.1"/>
    <property type="molecule type" value="Genomic_DNA"/>
</dbReference>
<dbReference type="EMBL" id="LLXJ01000091">
    <property type="protein sequence ID" value="PKC15367.1"/>
    <property type="molecule type" value="Genomic_DNA"/>
</dbReference>
<dbReference type="InterPro" id="IPR050164">
    <property type="entry name" value="Peptidase_C19"/>
</dbReference>
<dbReference type="VEuPathDB" id="FungiDB:RhiirA1_391117"/>
<reference evidence="8 11" key="2">
    <citation type="submission" date="2017-09" db="EMBL/GenBank/DDBJ databases">
        <title>Extensive intraspecific genome diversity in a model arbuscular mycorrhizal fungus.</title>
        <authorList>
            <person name="Chen E.C."/>
            <person name="Morin E."/>
            <person name="Beaudet D."/>
            <person name="Noel J."/>
            <person name="Ndikumana S."/>
            <person name="Charron P."/>
            <person name="St-Onge C."/>
            <person name="Giorgi J."/>
            <person name="Grigoriev I.V."/>
            <person name="Roux C."/>
            <person name="Martin F.M."/>
            <person name="Corradi N."/>
        </authorList>
    </citation>
    <scope>NUCLEOTIDE SEQUENCE [LARGE SCALE GENOMIC DNA]</scope>
    <source>
        <strain evidence="8 11">A5</strain>
    </source>
</reference>
<keyword evidence="4 5" id="KW-0378">Hydrolase</keyword>
<comment type="caution">
    <text evidence="9">The sequence shown here is derived from an EMBL/GenBank/DDBJ whole genome shotgun (WGS) entry which is preliminary data.</text>
</comment>
<name>A0A2N0S567_9GLOM</name>
<evidence type="ECO:0000313" key="9">
    <source>
        <dbReference type="EMBL" id="PKC70685.1"/>
    </source>
</evidence>
<dbReference type="GO" id="GO:0005634">
    <property type="term" value="C:nucleus"/>
    <property type="evidence" value="ECO:0007669"/>
    <property type="project" value="TreeGrafter"/>
</dbReference>
<dbReference type="GO" id="GO:0006508">
    <property type="term" value="P:proteolysis"/>
    <property type="evidence" value="ECO:0007669"/>
    <property type="project" value="UniProtKB-KW"/>
</dbReference>
<comment type="similarity">
    <text evidence="2 5">Belongs to the peptidase C19 family.</text>
</comment>
<dbReference type="PANTHER" id="PTHR24006">
    <property type="entry name" value="UBIQUITIN CARBOXYL-TERMINAL HYDROLASE"/>
    <property type="match status" value="1"/>
</dbReference>
<keyword evidence="5" id="KW-0788">Thiol protease</keyword>
<dbReference type="PANTHER" id="PTHR24006:SF733">
    <property type="entry name" value="RE52890P"/>
    <property type="match status" value="1"/>
</dbReference>
<dbReference type="VEuPathDB" id="FungiDB:RhiirFUN_009628"/>
<feature type="compositionally biased region" description="Basic and acidic residues" evidence="6">
    <location>
        <begin position="524"/>
        <end position="561"/>
    </location>
</feature>
<reference evidence="8 11" key="1">
    <citation type="submission" date="2016-04" db="EMBL/GenBank/DDBJ databases">
        <title>Genome analyses suggest a sexual origin of heterokaryosis in a supposedly ancient asexual fungus.</title>
        <authorList>
            <person name="Ropars J."/>
            <person name="Sedzielewska K."/>
            <person name="Noel J."/>
            <person name="Charron P."/>
            <person name="Farinelli L."/>
            <person name="Marton T."/>
            <person name="Kruger M."/>
            <person name="Pelin A."/>
            <person name="Brachmann A."/>
            <person name="Corradi N."/>
        </authorList>
    </citation>
    <scope>NUCLEOTIDE SEQUENCE [LARGE SCALE GENOMIC DNA]</scope>
    <source>
        <strain evidence="8 11">A5</strain>
    </source>
</reference>
<feature type="region of interest" description="Disordered" evidence="6">
    <location>
        <begin position="468"/>
        <end position="644"/>
    </location>
</feature>
<dbReference type="InterPro" id="IPR028889">
    <property type="entry name" value="USP"/>
</dbReference>
<dbReference type="PROSITE" id="PS00972">
    <property type="entry name" value="USP_1"/>
    <property type="match status" value="1"/>
</dbReference>
<dbReference type="InterPro" id="IPR038765">
    <property type="entry name" value="Papain-like_cys_pep_sf"/>
</dbReference>
<evidence type="ECO:0000256" key="2">
    <source>
        <dbReference type="ARBA" id="ARBA00009085"/>
    </source>
</evidence>
<evidence type="ECO:0000256" key="6">
    <source>
        <dbReference type="SAM" id="MobiDB-lite"/>
    </source>
</evidence>
<feature type="region of interest" description="Disordered" evidence="6">
    <location>
        <begin position="185"/>
        <end position="232"/>
    </location>
</feature>
<dbReference type="Pfam" id="PF00443">
    <property type="entry name" value="UCH"/>
    <property type="match status" value="1"/>
</dbReference>
<dbReference type="GO" id="GO:0005829">
    <property type="term" value="C:cytosol"/>
    <property type="evidence" value="ECO:0007669"/>
    <property type="project" value="TreeGrafter"/>
</dbReference>
<keyword evidence="5" id="KW-0833">Ubl conjugation pathway</keyword>
<dbReference type="CDD" id="cd02663">
    <property type="entry name" value="Peptidase_C19G"/>
    <property type="match status" value="1"/>
</dbReference>
<feature type="compositionally biased region" description="Low complexity" evidence="6">
    <location>
        <begin position="488"/>
        <end position="498"/>
    </location>
</feature>
<keyword evidence="3 5" id="KW-0645">Protease</keyword>
<comment type="catalytic activity">
    <reaction evidence="1 5">
        <text>Thiol-dependent hydrolysis of ester, thioester, amide, peptide and isopeptide bonds formed by the C-terminal Gly of ubiquitin (a 76-residue protein attached to proteins as an intracellular targeting signal).</text>
        <dbReference type="EC" id="3.4.19.12"/>
    </reaction>
</comment>
<feature type="domain" description="USP" evidence="7">
    <location>
        <begin position="29"/>
        <end position="437"/>
    </location>
</feature>
<evidence type="ECO:0000256" key="4">
    <source>
        <dbReference type="ARBA" id="ARBA00022801"/>
    </source>
</evidence>
<dbReference type="SUPFAM" id="SSF54001">
    <property type="entry name" value="Cysteine proteinases"/>
    <property type="match status" value="1"/>
</dbReference>
<dbReference type="PROSITE" id="PS50235">
    <property type="entry name" value="USP_3"/>
    <property type="match status" value="1"/>
</dbReference>
<dbReference type="InterPro" id="IPR001394">
    <property type="entry name" value="Peptidase_C19_UCH"/>
</dbReference>
<evidence type="ECO:0000259" key="7">
    <source>
        <dbReference type="PROSITE" id="PS50235"/>
    </source>
</evidence>
<dbReference type="Gene3D" id="3.90.70.10">
    <property type="entry name" value="Cysteine proteinases"/>
    <property type="match status" value="1"/>
</dbReference>
<dbReference type="GO" id="GO:0016579">
    <property type="term" value="P:protein deubiquitination"/>
    <property type="evidence" value="ECO:0007669"/>
    <property type="project" value="InterPro"/>
</dbReference>
<sequence length="644" mass="72691">MSLLKWIGMGDSKKTTANEPWSSGSEKYFGLENFGNTCYCNSILQALYFCKPFRECVINFPNGQNGLLAPSMSHINSQILTSSLTNDTVSKIDVNATSENKANSDISSSNGLNEDTLFSALKELFWKISSQKKRTGVMAPNGFIAKLKKENELFRTTMHQDAHEFLNYTLNAIAENVIEQQKKMEELERQREQEQRCDISEKSKSSVNGTSINESEESGVSADESSFKGSEINSNTSSLKTTWVHKLFEGTLTNETKCLTCETITSRDDPFLDLSIDIEQNSSVTSCLRQFSASEMLVHQDKFFCDVCCGLQEAEKRMKIKKLPNVLALHLKRFKYQERLQKYIKLSYRVVFPFELRLFNTCDNIKDPDRLYELYAICVHIGSGPYHGHYVTLVKSMGQWLLFDDDTVEPVDESEIHKYFGDIPATGSGYVLFYQACDLDLSSLGLPYSVWANNVASSASSEVSAEGAAESHSIDAQSTSTTINGADNNNNVASSINNEEPKKERQTPVREPSFSERLTTILPRKKDNNPDRRKSHGDQDSKDNDDNNTHEKSSSQEKEKTSWFTKSNNKSNKEKDKDKDKKDDKDEKKTSSNLESLFEEGTNNTQTSKKDKKAEKEEKKREKKAKSESKKMEKLAASNGIKTI</sequence>
<feature type="compositionally biased region" description="Polar residues" evidence="6">
    <location>
        <begin position="223"/>
        <end position="232"/>
    </location>
</feature>
<organism evidence="9 10">
    <name type="scientific">Rhizophagus irregularis</name>
    <dbReference type="NCBI Taxonomy" id="588596"/>
    <lineage>
        <taxon>Eukaryota</taxon>
        <taxon>Fungi</taxon>
        <taxon>Fungi incertae sedis</taxon>
        <taxon>Mucoromycota</taxon>
        <taxon>Glomeromycotina</taxon>
        <taxon>Glomeromycetes</taxon>
        <taxon>Glomerales</taxon>
        <taxon>Glomeraceae</taxon>
        <taxon>Rhizophagus</taxon>
    </lineage>
</organism>
<gene>
    <name evidence="9" type="ORF">RhiirA1_391117</name>
    <name evidence="8" type="ORF">RhiirA5_486361</name>
</gene>
<feature type="compositionally biased region" description="Basic and acidic residues" evidence="6">
    <location>
        <begin position="185"/>
        <end position="204"/>
    </location>
</feature>
<dbReference type="GO" id="GO:0004843">
    <property type="term" value="F:cysteine-type deubiquitinase activity"/>
    <property type="evidence" value="ECO:0007669"/>
    <property type="project" value="UniProtKB-UniRule"/>
</dbReference>
<feature type="compositionally biased region" description="Polar residues" evidence="6">
    <location>
        <begin position="474"/>
        <end position="487"/>
    </location>
</feature>
<dbReference type="Proteomes" id="UP000232688">
    <property type="component" value="Unassembled WGS sequence"/>
</dbReference>
<protein>
    <recommendedName>
        <fullName evidence="5">Ubiquitin carboxyl-terminal hydrolase</fullName>
        <ecNumber evidence="5">3.4.19.12</ecNumber>
    </recommendedName>
</protein>
<evidence type="ECO:0000256" key="5">
    <source>
        <dbReference type="RuleBase" id="RU366025"/>
    </source>
</evidence>
<feature type="compositionally biased region" description="Basic and acidic residues" evidence="6">
    <location>
        <begin position="608"/>
        <end position="634"/>
    </location>
</feature>
<evidence type="ECO:0000256" key="1">
    <source>
        <dbReference type="ARBA" id="ARBA00000707"/>
    </source>
</evidence>
<reference evidence="9 10" key="3">
    <citation type="submission" date="2017-10" db="EMBL/GenBank/DDBJ databases">
        <title>Extensive intraspecific genome diversity in a model arbuscular mycorrhizal fungus.</title>
        <authorList>
            <person name="Chen E.C.H."/>
            <person name="Morin E."/>
            <person name="Baudet D."/>
            <person name="Noel J."/>
            <person name="Ndikumana S."/>
            <person name="Charron P."/>
            <person name="St-Onge C."/>
            <person name="Giorgi J."/>
            <person name="Grigoriev I.V."/>
            <person name="Roux C."/>
            <person name="Martin F.M."/>
            <person name="Corradi N."/>
        </authorList>
    </citation>
    <scope>NUCLEOTIDE SEQUENCE [LARGE SCALE GENOMIC DNA]</scope>
    <source>
        <strain evidence="9 10">A1</strain>
    </source>
</reference>
<accession>A0A2N0S567</accession>